<evidence type="ECO:0000313" key="10">
    <source>
        <dbReference type="EMBL" id="KAI5067224.1"/>
    </source>
</evidence>
<dbReference type="InterPro" id="IPR036236">
    <property type="entry name" value="Znf_C2H2_sf"/>
</dbReference>
<evidence type="ECO:0000256" key="4">
    <source>
        <dbReference type="ARBA" id="ARBA00022723"/>
    </source>
</evidence>
<proteinExistence type="inferred from homology"/>
<feature type="domain" description="C2H2-type" evidence="9">
    <location>
        <begin position="72"/>
        <end position="94"/>
    </location>
</feature>
<evidence type="ECO:0000259" key="9">
    <source>
        <dbReference type="PROSITE" id="PS00028"/>
    </source>
</evidence>
<comment type="subcellular location">
    <subcellularLocation>
        <location evidence="1">Cytoplasm</location>
    </subcellularLocation>
</comment>
<dbReference type="InterPro" id="IPR013087">
    <property type="entry name" value="Znf_C2H2_type"/>
</dbReference>
<feature type="compositionally biased region" description="Acidic residues" evidence="8">
    <location>
        <begin position="134"/>
        <end position="153"/>
    </location>
</feature>
<dbReference type="InterPro" id="IPR003604">
    <property type="entry name" value="Matrin/U1-like-C_Znf_C2H2"/>
</dbReference>
<evidence type="ECO:0000256" key="6">
    <source>
        <dbReference type="ARBA" id="ARBA00022833"/>
    </source>
</evidence>
<feature type="compositionally biased region" description="Basic and acidic residues" evidence="8">
    <location>
        <begin position="115"/>
        <end position="128"/>
    </location>
</feature>
<dbReference type="AlphaFoldDB" id="A0A9D4Z9Z7"/>
<dbReference type="PANTHER" id="PTHR13182:SF8">
    <property type="entry name" value="CYTOPLASMIC 60S SUBUNIT BIOGENESIS FACTOR ZNF622"/>
    <property type="match status" value="1"/>
</dbReference>
<evidence type="ECO:0000313" key="11">
    <source>
        <dbReference type="Proteomes" id="UP000886520"/>
    </source>
</evidence>
<keyword evidence="3" id="KW-0690">Ribosome biogenesis</keyword>
<dbReference type="Pfam" id="PF12756">
    <property type="entry name" value="zf-C2H2_2"/>
    <property type="match status" value="1"/>
</dbReference>
<dbReference type="GO" id="GO:0003676">
    <property type="term" value="F:nucleic acid binding"/>
    <property type="evidence" value="ECO:0007669"/>
    <property type="project" value="InterPro"/>
</dbReference>
<dbReference type="Pfam" id="PF12874">
    <property type="entry name" value="zf-met"/>
    <property type="match status" value="2"/>
</dbReference>
<keyword evidence="4" id="KW-0479">Metal-binding</keyword>
<comment type="similarity">
    <text evidence="7">Belongs to the REI1 family.</text>
</comment>
<protein>
    <recommendedName>
        <fullName evidence="9">C2H2-type domain-containing protein</fullName>
    </recommendedName>
</protein>
<dbReference type="Proteomes" id="UP000886520">
    <property type="component" value="Chromosome 17"/>
</dbReference>
<dbReference type="OrthoDB" id="19329at2759"/>
<evidence type="ECO:0000256" key="5">
    <source>
        <dbReference type="ARBA" id="ARBA00022737"/>
    </source>
</evidence>
<feature type="domain" description="C2H2-type" evidence="9">
    <location>
        <begin position="7"/>
        <end position="29"/>
    </location>
</feature>
<reference evidence="10" key="1">
    <citation type="submission" date="2021-01" db="EMBL/GenBank/DDBJ databases">
        <title>Adiantum capillus-veneris genome.</title>
        <authorList>
            <person name="Fang Y."/>
            <person name="Liao Q."/>
        </authorList>
    </citation>
    <scope>NUCLEOTIDE SEQUENCE</scope>
    <source>
        <strain evidence="10">H3</strain>
        <tissue evidence="10">Leaf</tissue>
    </source>
</reference>
<dbReference type="PROSITE" id="PS00028">
    <property type="entry name" value="ZINC_FINGER_C2H2_1"/>
    <property type="match status" value="2"/>
</dbReference>
<evidence type="ECO:0000256" key="3">
    <source>
        <dbReference type="ARBA" id="ARBA00022517"/>
    </source>
</evidence>
<dbReference type="GO" id="GO:0042273">
    <property type="term" value="P:ribosomal large subunit biogenesis"/>
    <property type="evidence" value="ECO:0007669"/>
    <property type="project" value="TreeGrafter"/>
</dbReference>
<dbReference type="GO" id="GO:0030687">
    <property type="term" value="C:preribosome, large subunit precursor"/>
    <property type="evidence" value="ECO:0007669"/>
    <property type="project" value="TreeGrafter"/>
</dbReference>
<keyword evidence="11" id="KW-1185">Reference proteome</keyword>
<evidence type="ECO:0000256" key="2">
    <source>
        <dbReference type="ARBA" id="ARBA00022490"/>
    </source>
</evidence>
<feature type="region of interest" description="Disordered" evidence="8">
    <location>
        <begin position="349"/>
        <end position="369"/>
    </location>
</feature>
<keyword evidence="5" id="KW-0677">Repeat</keyword>
<keyword evidence="2" id="KW-0963">Cytoplasm</keyword>
<comment type="caution">
    <text evidence="10">The sequence shown here is derived from an EMBL/GenBank/DDBJ whole genome shotgun (WGS) entry which is preliminary data.</text>
</comment>
<dbReference type="PANTHER" id="PTHR13182">
    <property type="entry name" value="ZINC FINGER PROTEIN 622"/>
    <property type="match status" value="1"/>
</dbReference>
<evidence type="ECO:0000256" key="1">
    <source>
        <dbReference type="ARBA" id="ARBA00004496"/>
    </source>
</evidence>
<dbReference type="EMBL" id="JABFUD020000017">
    <property type="protein sequence ID" value="KAI5067224.1"/>
    <property type="molecule type" value="Genomic_DNA"/>
</dbReference>
<dbReference type="GO" id="GO:0008270">
    <property type="term" value="F:zinc ion binding"/>
    <property type="evidence" value="ECO:0007669"/>
    <property type="project" value="InterPro"/>
</dbReference>
<accession>A0A9D4Z9Z7</accession>
<dbReference type="InterPro" id="IPR040025">
    <property type="entry name" value="Znf622/Rei1/Reh1"/>
</dbReference>
<dbReference type="Gene3D" id="3.30.160.60">
    <property type="entry name" value="Classic Zinc Finger"/>
    <property type="match status" value="1"/>
</dbReference>
<sequence>MRPALFCNTCNAEFSDEASQKSHYRSDWHQYNLRRKVAGVPGITETLFNLRVEVVAAEKKKLEGGQSLVYKCSLCNREYRSSKAHAQHLTTKQHIQKVSGHPSVSADEITVTRLASERPLHSDHEKKALTVKLEEEEEEEEEESSDEWEEVNEKEDMAVSGSLDNSEDDDNAMSVEDMGQWDVTNCFFCDLIADGTVEGCVEHMHKQHGFFIPDSEYLKDPRGLLNYLGLKVTKGLLCLYCDERGKQFQSLEAVRKHMLSKSHCKLPYGDDGVEEEVGDFYDFSSSYTTEEGLQMVVAETLPISLSSGDITSNDLDLLITEMVCLSTHWLQGIGAWAWQLGIHTSRPPLSKRPKGFHSSKQSPCAQRLD</sequence>
<dbReference type="SMART" id="SM00451">
    <property type="entry name" value="ZnF_U1"/>
    <property type="match status" value="2"/>
</dbReference>
<name>A0A9D4Z9Z7_ADICA</name>
<dbReference type="SUPFAM" id="SSF57667">
    <property type="entry name" value="beta-beta-alpha zinc fingers"/>
    <property type="match status" value="3"/>
</dbReference>
<feature type="region of interest" description="Disordered" evidence="8">
    <location>
        <begin position="114"/>
        <end position="171"/>
    </location>
</feature>
<dbReference type="InterPro" id="IPR041661">
    <property type="entry name" value="ZN622/Rei1/Reh1_Znf-C2H2"/>
</dbReference>
<keyword evidence="6" id="KW-0862">Zinc</keyword>
<dbReference type="SMART" id="SM00355">
    <property type="entry name" value="ZnF_C2H2"/>
    <property type="match status" value="4"/>
</dbReference>
<evidence type="ECO:0000256" key="7">
    <source>
        <dbReference type="ARBA" id="ARBA00034126"/>
    </source>
</evidence>
<dbReference type="GO" id="GO:0005737">
    <property type="term" value="C:cytoplasm"/>
    <property type="evidence" value="ECO:0007669"/>
    <property type="project" value="UniProtKB-SubCell"/>
</dbReference>
<evidence type="ECO:0000256" key="8">
    <source>
        <dbReference type="SAM" id="MobiDB-lite"/>
    </source>
</evidence>
<feature type="compositionally biased region" description="Polar residues" evidence="8">
    <location>
        <begin position="358"/>
        <end position="369"/>
    </location>
</feature>
<organism evidence="10 11">
    <name type="scientific">Adiantum capillus-veneris</name>
    <name type="common">Maidenhair fern</name>
    <dbReference type="NCBI Taxonomy" id="13818"/>
    <lineage>
        <taxon>Eukaryota</taxon>
        <taxon>Viridiplantae</taxon>
        <taxon>Streptophyta</taxon>
        <taxon>Embryophyta</taxon>
        <taxon>Tracheophyta</taxon>
        <taxon>Polypodiopsida</taxon>
        <taxon>Polypodiidae</taxon>
        <taxon>Polypodiales</taxon>
        <taxon>Pteridineae</taxon>
        <taxon>Pteridaceae</taxon>
        <taxon>Vittarioideae</taxon>
        <taxon>Adiantum</taxon>
    </lineage>
</organism>
<gene>
    <name evidence="10" type="ORF">GOP47_0017752</name>
</gene>